<evidence type="ECO:0000313" key="2">
    <source>
        <dbReference type="Proteomes" id="UP000784294"/>
    </source>
</evidence>
<gene>
    <name evidence="1" type="ORF">PXEA_LOCUS1924</name>
</gene>
<dbReference type="Proteomes" id="UP000784294">
    <property type="component" value="Unassembled WGS sequence"/>
</dbReference>
<proteinExistence type="predicted"/>
<name>A0A3S5FBV2_9PLAT</name>
<accession>A0A3S5FBV2</accession>
<keyword evidence="2" id="KW-1185">Reference proteome</keyword>
<dbReference type="EMBL" id="CAAALY010004099">
    <property type="protein sequence ID" value="VEL08484.1"/>
    <property type="molecule type" value="Genomic_DNA"/>
</dbReference>
<protein>
    <submittedName>
        <fullName evidence="1">Uncharacterized protein</fullName>
    </submittedName>
</protein>
<organism evidence="1 2">
    <name type="scientific">Protopolystoma xenopodis</name>
    <dbReference type="NCBI Taxonomy" id="117903"/>
    <lineage>
        <taxon>Eukaryota</taxon>
        <taxon>Metazoa</taxon>
        <taxon>Spiralia</taxon>
        <taxon>Lophotrochozoa</taxon>
        <taxon>Platyhelminthes</taxon>
        <taxon>Monogenea</taxon>
        <taxon>Polyopisthocotylea</taxon>
        <taxon>Polystomatidea</taxon>
        <taxon>Polystomatidae</taxon>
        <taxon>Protopolystoma</taxon>
    </lineage>
</organism>
<dbReference type="AlphaFoldDB" id="A0A3S5FBV2"/>
<evidence type="ECO:0000313" key="1">
    <source>
        <dbReference type="EMBL" id="VEL08484.1"/>
    </source>
</evidence>
<sequence>MIGRNAKERLASRGENTRKQKIKEATSILFQRNPMKWRLEVGGVGDMEIQRGQSREDNWTKDMHSATGIEITKKRMMRARKESQETAIAMKAVKDRISLKSFQCGSTCGMWDVKLKARNMQIVHR</sequence>
<comment type="caution">
    <text evidence="1">The sequence shown here is derived from an EMBL/GenBank/DDBJ whole genome shotgun (WGS) entry which is preliminary data.</text>
</comment>
<reference evidence="1" key="1">
    <citation type="submission" date="2018-11" db="EMBL/GenBank/DDBJ databases">
        <authorList>
            <consortium name="Pathogen Informatics"/>
        </authorList>
    </citation>
    <scope>NUCLEOTIDE SEQUENCE</scope>
</reference>